<feature type="transmembrane region" description="Helical" evidence="2">
    <location>
        <begin position="371"/>
        <end position="388"/>
    </location>
</feature>
<keyword evidence="2" id="KW-0812">Transmembrane</keyword>
<organism evidence="3 4">
    <name type="scientific">Phycicoccus sonneratiae</name>
    <dbReference type="NCBI Taxonomy" id="2807628"/>
    <lineage>
        <taxon>Bacteria</taxon>
        <taxon>Bacillati</taxon>
        <taxon>Actinomycetota</taxon>
        <taxon>Actinomycetes</taxon>
        <taxon>Micrococcales</taxon>
        <taxon>Intrasporangiaceae</taxon>
        <taxon>Phycicoccus</taxon>
    </lineage>
</organism>
<feature type="transmembrane region" description="Helical" evidence="2">
    <location>
        <begin position="313"/>
        <end position="339"/>
    </location>
</feature>
<dbReference type="EMBL" id="JAFDVD010000003">
    <property type="protein sequence ID" value="MBM6399103.1"/>
    <property type="molecule type" value="Genomic_DNA"/>
</dbReference>
<feature type="transmembrane region" description="Helical" evidence="2">
    <location>
        <begin position="176"/>
        <end position="193"/>
    </location>
</feature>
<feature type="region of interest" description="Disordered" evidence="1">
    <location>
        <begin position="1"/>
        <end position="22"/>
    </location>
</feature>
<feature type="transmembrane region" description="Helical" evidence="2">
    <location>
        <begin position="200"/>
        <end position="231"/>
    </location>
</feature>
<dbReference type="RefSeq" id="WP_204129581.1">
    <property type="nucleotide sequence ID" value="NZ_JAFDVD010000003.1"/>
</dbReference>
<feature type="transmembrane region" description="Helical" evidence="2">
    <location>
        <begin position="117"/>
        <end position="137"/>
    </location>
</feature>
<dbReference type="PANTHER" id="PTHR37422:SF13">
    <property type="entry name" value="LIPOPOLYSACCHARIDE BIOSYNTHESIS PROTEIN PA4999-RELATED"/>
    <property type="match status" value="1"/>
</dbReference>
<evidence type="ECO:0000256" key="2">
    <source>
        <dbReference type="SAM" id="Phobius"/>
    </source>
</evidence>
<dbReference type="Proteomes" id="UP001430172">
    <property type="component" value="Unassembled WGS sequence"/>
</dbReference>
<feature type="transmembrane region" description="Helical" evidence="2">
    <location>
        <begin position="144"/>
        <end position="164"/>
    </location>
</feature>
<feature type="transmembrane region" description="Helical" evidence="2">
    <location>
        <begin position="82"/>
        <end position="105"/>
    </location>
</feature>
<evidence type="ECO:0000256" key="1">
    <source>
        <dbReference type="SAM" id="MobiDB-lite"/>
    </source>
</evidence>
<comment type="caution">
    <text evidence="3">The sequence shown here is derived from an EMBL/GenBank/DDBJ whole genome shotgun (WGS) entry which is preliminary data.</text>
</comment>
<dbReference type="InterPro" id="IPR051533">
    <property type="entry name" value="WaaL-like"/>
</dbReference>
<sequence length="402" mass="41024">MSTTPRAPGVTAGVGSPAADADLPASRQPTRLAELLLGAVVLYAWAPPGVPGFLSLGLVAVAALLGLALLRPGATRLGGPGGALGWLAPGLVLLVGYLVLVSISSPDDSISGWPRRAVRLTMVLALLVAVVSGRVHWPSLVRGAALGLVANAVLFVAGVAPAPYGEYLSGFLLDKNQAGLAYAVVTLLMLGLVDERRRQVAVVLVGASLVWLTGSRTSIAALACGLAWIVLRPRLAPAGRVALVVALGVAVQVVENNFARAGVFASRDGSDAFRARIDEASQAKLAGSPFQGLGLGESWVAIGDRQYLFHNSYWAALVEGGWVLLGAYLLLVAAAVGLWRRSPAEHVWVAAEGANLAVLVCALRLGEVFGATAATLALAGGLLGLLAAREARGAPGPAPGAR</sequence>
<protein>
    <submittedName>
        <fullName evidence="3">ABC transporter permease</fullName>
    </submittedName>
</protein>
<proteinExistence type="predicted"/>
<evidence type="ECO:0000313" key="4">
    <source>
        <dbReference type="Proteomes" id="UP001430172"/>
    </source>
</evidence>
<accession>A0ABS2CI13</accession>
<gene>
    <name evidence="3" type="ORF">JQN70_01730</name>
</gene>
<keyword evidence="2" id="KW-0472">Membrane</keyword>
<evidence type="ECO:0000313" key="3">
    <source>
        <dbReference type="EMBL" id="MBM6399103.1"/>
    </source>
</evidence>
<feature type="transmembrane region" description="Helical" evidence="2">
    <location>
        <begin position="52"/>
        <end position="70"/>
    </location>
</feature>
<name>A0ABS2CI13_9MICO</name>
<keyword evidence="4" id="KW-1185">Reference proteome</keyword>
<reference evidence="3" key="1">
    <citation type="submission" date="2021-02" db="EMBL/GenBank/DDBJ databases">
        <title>Phycicoccus sp. MQZ13P-5T, whole genome shotgun sequence.</title>
        <authorList>
            <person name="Tuo L."/>
        </authorList>
    </citation>
    <scope>NUCLEOTIDE SEQUENCE</scope>
    <source>
        <strain evidence="3">MQZ13P-5</strain>
    </source>
</reference>
<keyword evidence="2" id="KW-1133">Transmembrane helix</keyword>
<dbReference type="PANTHER" id="PTHR37422">
    <property type="entry name" value="TEICHURONIC ACID BIOSYNTHESIS PROTEIN TUAE"/>
    <property type="match status" value="1"/>
</dbReference>